<dbReference type="AlphaFoldDB" id="A0A494XTL0"/>
<keyword evidence="3" id="KW-1185">Reference proteome</keyword>
<evidence type="ECO:0000256" key="1">
    <source>
        <dbReference type="SAM" id="Phobius"/>
    </source>
</evidence>
<accession>A0A494XTL0</accession>
<gene>
    <name evidence="2" type="ORF">D7Z26_15605</name>
</gene>
<evidence type="ECO:0000313" key="3">
    <source>
        <dbReference type="Proteomes" id="UP000282076"/>
    </source>
</evidence>
<comment type="caution">
    <text evidence="2">The sequence shown here is derived from an EMBL/GenBank/DDBJ whole genome shotgun (WGS) entry which is preliminary data.</text>
</comment>
<dbReference type="Proteomes" id="UP000282076">
    <property type="component" value="Unassembled WGS sequence"/>
</dbReference>
<keyword evidence="1" id="KW-0812">Transmembrane</keyword>
<dbReference type="OrthoDB" id="2658755at2"/>
<evidence type="ECO:0000313" key="2">
    <source>
        <dbReference type="EMBL" id="RKP53152.1"/>
    </source>
</evidence>
<feature type="transmembrane region" description="Helical" evidence="1">
    <location>
        <begin position="50"/>
        <end position="72"/>
    </location>
</feature>
<name>A0A494XTL0_9BACL</name>
<reference evidence="2 3" key="1">
    <citation type="submission" date="2018-10" db="EMBL/GenBank/DDBJ databases">
        <title>Cohnella sp. M2MS4P-1, whole genome shotgun sequence.</title>
        <authorList>
            <person name="Tuo L."/>
        </authorList>
    </citation>
    <scope>NUCLEOTIDE SEQUENCE [LARGE SCALE GENOMIC DNA]</scope>
    <source>
        <strain evidence="2 3">M2MS4P-1</strain>
    </source>
</reference>
<dbReference type="EMBL" id="RBZM01000006">
    <property type="protein sequence ID" value="RKP53152.1"/>
    <property type="molecule type" value="Genomic_DNA"/>
</dbReference>
<proteinExistence type="predicted"/>
<sequence>MGGIKMNKDADKNEPTVVEPFNAATEHLQQIIGVPNKSVDLKSMPKPIRWFGYFFVGFIICALLTLVLIQLFY</sequence>
<protein>
    <recommendedName>
        <fullName evidence="4">Amino acid transporter</fullName>
    </recommendedName>
</protein>
<evidence type="ECO:0008006" key="4">
    <source>
        <dbReference type="Google" id="ProtNLM"/>
    </source>
</evidence>
<organism evidence="2 3">
    <name type="scientific">Cohnella endophytica</name>
    <dbReference type="NCBI Taxonomy" id="2419778"/>
    <lineage>
        <taxon>Bacteria</taxon>
        <taxon>Bacillati</taxon>
        <taxon>Bacillota</taxon>
        <taxon>Bacilli</taxon>
        <taxon>Bacillales</taxon>
        <taxon>Paenibacillaceae</taxon>
        <taxon>Cohnella</taxon>
    </lineage>
</organism>
<keyword evidence="1" id="KW-1133">Transmembrane helix</keyword>
<keyword evidence="1" id="KW-0472">Membrane</keyword>